<reference evidence="3 4" key="1">
    <citation type="submission" date="2012-08" db="EMBL/GenBank/DDBJ databases">
        <title>Oryza genome evolution.</title>
        <authorList>
            <person name="Wing R.A."/>
        </authorList>
    </citation>
    <scope>NUCLEOTIDE SEQUENCE</scope>
</reference>
<feature type="domain" description="Large ribosomal subunit protein bL25 beta" evidence="2">
    <location>
        <begin position="149"/>
        <end position="233"/>
    </location>
</feature>
<dbReference type="HOGENOM" id="CLU_075939_3_0_1"/>
<dbReference type="InterPro" id="IPR020057">
    <property type="entry name" value="Ribosomal_bL25_b-dom"/>
</dbReference>
<dbReference type="InterPro" id="IPR029751">
    <property type="entry name" value="Ribosomal_L25_dom"/>
</dbReference>
<dbReference type="Gene3D" id="2.170.120.20">
    <property type="entry name" value="Ribosomal protein L25, beta domain"/>
    <property type="match status" value="1"/>
</dbReference>
<dbReference type="GO" id="GO:0022625">
    <property type="term" value="C:cytosolic large ribosomal subunit"/>
    <property type="evidence" value="ECO:0007669"/>
    <property type="project" value="TreeGrafter"/>
</dbReference>
<evidence type="ECO:0000313" key="3">
    <source>
        <dbReference type="EnsemblPlants" id="LPERR03G21600.1"/>
    </source>
</evidence>
<dbReference type="GO" id="GO:0003735">
    <property type="term" value="F:structural constituent of ribosome"/>
    <property type="evidence" value="ECO:0007669"/>
    <property type="project" value="InterPro"/>
</dbReference>
<feature type="region of interest" description="Disordered" evidence="1">
    <location>
        <begin position="246"/>
        <end position="283"/>
    </location>
</feature>
<dbReference type="InterPro" id="IPR020930">
    <property type="entry name" value="Ribosomal_uL5_bac-type"/>
</dbReference>
<dbReference type="InterPro" id="IPR011035">
    <property type="entry name" value="Ribosomal_bL25/Gln-tRNA_synth"/>
</dbReference>
<dbReference type="eggNOG" id="ENOG502QV9D">
    <property type="taxonomic scope" value="Eukaryota"/>
</dbReference>
<dbReference type="Proteomes" id="UP000032180">
    <property type="component" value="Chromosome 3"/>
</dbReference>
<organism evidence="3 4">
    <name type="scientific">Leersia perrieri</name>
    <dbReference type="NCBI Taxonomy" id="77586"/>
    <lineage>
        <taxon>Eukaryota</taxon>
        <taxon>Viridiplantae</taxon>
        <taxon>Streptophyta</taxon>
        <taxon>Embryophyta</taxon>
        <taxon>Tracheophyta</taxon>
        <taxon>Spermatophyta</taxon>
        <taxon>Magnoliopsida</taxon>
        <taxon>Liliopsida</taxon>
        <taxon>Poales</taxon>
        <taxon>Poaceae</taxon>
        <taxon>BOP clade</taxon>
        <taxon>Oryzoideae</taxon>
        <taxon>Oryzeae</taxon>
        <taxon>Oryzinae</taxon>
        <taxon>Leersia</taxon>
    </lineage>
</organism>
<evidence type="ECO:0000313" key="4">
    <source>
        <dbReference type="Proteomes" id="UP000032180"/>
    </source>
</evidence>
<dbReference type="PANTHER" id="PTHR33284:SF2">
    <property type="entry name" value="RIBOSOMAL PROTEIN L25_GLN-TRNA SYNTHETASE, ANTI-CODON-BINDING DOMAIN-CONTAINING PROTEIN"/>
    <property type="match status" value="1"/>
</dbReference>
<dbReference type="InterPro" id="IPR037121">
    <property type="entry name" value="Ribosomal_bL25_C"/>
</dbReference>
<accession>A0A0D9VWD9</accession>
<dbReference type="Gramene" id="LPERR03G21600.1">
    <property type="protein sequence ID" value="LPERR03G21600.1"/>
    <property type="gene ID" value="LPERR03G21600"/>
</dbReference>
<proteinExistence type="predicted"/>
<name>A0A0D9VWD9_9ORYZ</name>
<keyword evidence="4" id="KW-1185">Reference proteome</keyword>
<protein>
    <recommendedName>
        <fullName evidence="2">Large ribosomal subunit protein bL25 beta domain-containing protein</fullName>
    </recommendedName>
</protein>
<dbReference type="GO" id="GO:0008097">
    <property type="term" value="F:5S rRNA binding"/>
    <property type="evidence" value="ECO:0007669"/>
    <property type="project" value="TreeGrafter"/>
</dbReference>
<dbReference type="GO" id="GO:0006412">
    <property type="term" value="P:translation"/>
    <property type="evidence" value="ECO:0007669"/>
    <property type="project" value="InterPro"/>
</dbReference>
<dbReference type="FunFam" id="2.170.120.20:FF:000006">
    <property type="entry name" value="Ribosomal protein L25/Gln-tRNA synthetase, anti-codon-binding domain-containing protein"/>
    <property type="match status" value="1"/>
</dbReference>
<dbReference type="Pfam" id="PF14693">
    <property type="entry name" value="Ribosomal_TL5_C"/>
    <property type="match status" value="1"/>
</dbReference>
<dbReference type="AlphaFoldDB" id="A0A0D9VWD9"/>
<evidence type="ECO:0000259" key="2">
    <source>
        <dbReference type="Pfam" id="PF14693"/>
    </source>
</evidence>
<dbReference type="STRING" id="77586.A0A0D9VWD9"/>
<dbReference type="CDD" id="cd00495">
    <property type="entry name" value="Ribosomal_L25_TL5_CTC"/>
    <property type="match status" value="1"/>
</dbReference>
<dbReference type="EnsemblPlants" id="LPERR03G21600.1">
    <property type="protein sequence ID" value="LPERR03G21600.1"/>
    <property type="gene ID" value="LPERR03G21600"/>
</dbReference>
<dbReference type="PANTHER" id="PTHR33284">
    <property type="entry name" value="RIBOSOMAL PROTEIN L25/GLN-TRNA SYNTHETASE, ANTI-CODON-BINDING DOMAIN-CONTAINING PROTEIN"/>
    <property type="match status" value="1"/>
</dbReference>
<feature type="compositionally biased region" description="Polar residues" evidence="1">
    <location>
        <begin position="269"/>
        <end position="283"/>
    </location>
</feature>
<reference evidence="4" key="2">
    <citation type="submission" date="2013-12" db="EMBL/GenBank/DDBJ databases">
        <authorList>
            <person name="Yu Y."/>
            <person name="Lee S."/>
            <person name="de Baynast K."/>
            <person name="Wissotski M."/>
            <person name="Liu L."/>
            <person name="Talag J."/>
            <person name="Goicoechea J."/>
            <person name="Angelova A."/>
            <person name="Jetty R."/>
            <person name="Kudrna D."/>
            <person name="Golser W."/>
            <person name="Rivera L."/>
            <person name="Zhang J."/>
            <person name="Wing R."/>
        </authorList>
    </citation>
    <scope>NUCLEOTIDE SEQUENCE</scope>
</reference>
<reference evidence="3" key="3">
    <citation type="submission" date="2015-04" db="UniProtKB">
        <authorList>
            <consortium name="EnsemblPlants"/>
        </authorList>
    </citation>
    <scope>IDENTIFICATION</scope>
</reference>
<dbReference type="SUPFAM" id="SSF50715">
    <property type="entry name" value="Ribosomal protein L25-like"/>
    <property type="match status" value="1"/>
</dbReference>
<sequence length="283" mass="30484">MAHCLRRAAAAATAAGEAVSSPPWRRAASASYHHTIQAVPRETAGPRAAARERRHGRVPAVLLTLAGAGPGEGVAHRKLLTADRKQLGEMLKQSPYFLSTPVGLQVRAGERSTAVVHSGTVLPIKVHRDETTGNILNLVMVQADEGTMLKVNLPVEFKGEDSCPGLKKGGFLQKIRTSLVYLCPAEHIPPKIEVDLANLDIGDRVSMNDIPVHPSLKLLSKNETMPVCKILASKPFAEMQRLKASNCNKTRGEESKTIPSAFGEPDGRGNNSQTDSRNNNDNN</sequence>
<evidence type="ECO:0000256" key="1">
    <source>
        <dbReference type="SAM" id="MobiDB-lite"/>
    </source>
</evidence>